<dbReference type="Pfam" id="PF00270">
    <property type="entry name" value="DEAD"/>
    <property type="match status" value="1"/>
</dbReference>
<dbReference type="Gene3D" id="3.40.50.300">
    <property type="entry name" value="P-loop containing nucleotide triphosphate hydrolases"/>
    <property type="match status" value="2"/>
</dbReference>
<evidence type="ECO:0000259" key="8">
    <source>
        <dbReference type="PROSITE" id="PS51192"/>
    </source>
</evidence>
<keyword evidence="4" id="KW-0067">ATP-binding</keyword>
<feature type="domain" description="Helicase C-terminal" evidence="9">
    <location>
        <begin position="261"/>
        <end position="413"/>
    </location>
</feature>
<dbReference type="InterPro" id="IPR011545">
    <property type="entry name" value="DEAD/DEAH_box_helicase_dom"/>
</dbReference>
<dbReference type="PROSITE" id="PS51195">
    <property type="entry name" value="Q_MOTIF"/>
    <property type="match status" value="1"/>
</dbReference>
<keyword evidence="2" id="KW-0378">Hydrolase</keyword>
<evidence type="ECO:0000256" key="4">
    <source>
        <dbReference type="ARBA" id="ARBA00022840"/>
    </source>
</evidence>
<reference evidence="11 12" key="1">
    <citation type="submission" date="2020-05" db="EMBL/GenBank/DDBJ databases">
        <title>MicrobeNet Type strains.</title>
        <authorList>
            <person name="Nicholson A.C."/>
        </authorList>
    </citation>
    <scope>NUCLEOTIDE SEQUENCE [LARGE SCALE GENOMIC DNA]</scope>
    <source>
        <strain evidence="11 12">JCM 14547</strain>
    </source>
</reference>
<dbReference type="InterPro" id="IPR014014">
    <property type="entry name" value="RNA_helicase_DEAD_Q_motif"/>
</dbReference>
<dbReference type="InterPro" id="IPR001650">
    <property type="entry name" value="Helicase_C-like"/>
</dbReference>
<evidence type="ECO:0000256" key="3">
    <source>
        <dbReference type="ARBA" id="ARBA00022806"/>
    </source>
</evidence>
<dbReference type="SMART" id="SM00490">
    <property type="entry name" value="HELICc"/>
    <property type="match status" value="1"/>
</dbReference>
<dbReference type="GO" id="GO:0005524">
    <property type="term" value="F:ATP binding"/>
    <property type="evidence" value="ECO:0007669"/>
    <property type="project" value="UniProtKB-KW"/>
</dbReference>
<name>A0A849BLZ7_9ACTN</name>
<keyword evidence="12" id="KW-1185">Reference proteome</keyword>
<dbReference type="Proteomes" id="UP000555552">
    <property type="component" value="Unassembled WGS sequence"/>
</dbReference>
<evidence type="ECO:0000256" key="6">
    <source>
        <dbReference type="PROSITE-ProRule" id="PRU00552"/>
    </source>
</evidence>
<feature type="short sequence motif" description="Q motif" evidence="6">
    <location>
        <begin position="26"/>
        <end position="54"/>
    </location>
</feature>
<dbReference type="CDD" id="cd18787">
    <property type="entry name" value="SF2_C_DEAD"/>
    <property type="match status" value="1"/>
</dbReference>
<dbReference type="InterPro" id="IPR044742">
    <property type="entry name" value="DEAD/DEAH_RhlB"/>
</dbReference>
<comment type="caution">
    <text evidence="11">The sequence shown here is derived from an EMBL/GenBank/DDBJ whole genome shotgun (WGS) entry which is preliminary data.</text>
</comment>
<evidence type="ECO:0000313" key="11">
    <source>
        <dbReference type="EMBL" id="NNH24220.1"/>
    </source>
</evidence>
<dbReference type="SUPFAM" id="SSF52540">
    <property type="entry name" value="P-loop containing nucleoside triphosphate hydrolases"/>
    <property type="match status" value="1"/>
</dbReference>
<evidence type="ECO:0000259" key="9">
    <source>
        <dbReference type="PROSITE" id="PS51194"/>
    </source>
</evidence>
<feature type="compositionally biased region" description="Gly residues" evidence="7">
    <location>
        <begin position="457"/>
        <end position="492"/>
    </location>
</feature>
<dbReference type="GO" id="GO:0003676">
    <property type="term" value="F:nucleic acid binding"/>
    <property type="evidence" value="ECO:0007669"/>
    <property type="project" value="InterPro"/>
</dbReference>
<comment type="similarity">
    <text evidence="5">Belongs to the DEAD box helicase family.</text>
</comment>
<dbReference type="GO" id="GO:0005829">
    <property type="term" value="C:cytosol"/>
    <property type="evidence" value="ECO:0007669"/>
    <property type="project" value="TreeGrafter"/>
</dbReference>
<protein>
    <submittedName>
        <fullName evidence="11">DEAD/DEAH box helicase</fullName>
    </submittedName>
</protein>
<dbReference type="InterPro" id="IPR050079">
    <property type="entry name" value="DEAD_box_RNA_helicase"/>
</dbReference>
<dbReference type="GO" id="GO:0016787">
    <property type="term" value="F:hydrolase activity"/>
    <property type="evidence" value="ECO:0007669"/>
    <property type="project" value="UniProtKB-KW"/>
</dbReference>
<dbReference type="InterPro" id="IPR027417">
    <property type="entry name" value="P-loop_NTPase"/>
</dbReference>
<evidence type="ECO:0000313" key="12">
    <source>
        <dbReference type="Proteomes" id="UP000555552"/>
    </source>
</evidence>
<dbReference type="PROSITE" id="PS51194">
    <property type="entry name" value="HELICASE_CTER"/>
    <property type="match status" value="1"/>
</dbReference>
<dbReference type="Pfam" id="PF00271">
    <property type="entry name" value="Helicase_C"/>
    <property type="match status" value="1"/>
</dbReference>
<feature type="compositionally biased region" description="Low complexity" evidence="7">
    <location>
        <begin position="493"/>
        <end position="502"/>
    </location>
</feature>
<organism evidence="11 12">
    <name type="scientific">Pseudokineococcus marinus</name>
    <dbReference type="NCBI Taxonomy" id="351215"/>
    <lineage>
        <taxon>Bacteria</taxon>
        <taxon>Bacillati</taxon>
        <taxon>Actinomycetota</taxon>
        <taxon>Actinomycetes</taxon>
        <taxon>Kineosporiales</taxon>
        <taxon>Kineosporiaceae</taxon>
        <taxon>Pseudokineococcus</taxon>
    </lineage>
</organism>
<proteinExistence type="inferred from homology"/>
<accession>A0A849BLZ7</accession>
<sequence length="539" mass="54824">MSPAPAAPADELAGAVLVSEEALVEQTFAELGVPAPLAASLADRGFERPFPIQAVTLPHTLAGRDVLGRGRTGSGKTLAFALPLAARLAGTAGQQAQGGRRPAGRPRGLVLAPTRELATQITATLEPLATAVGLKVTTIFGGVPQGRQVTALQAGVDVVVACPGRLEDLIGQGFLRLDEVEVTVLDEADHMADLGFLPGVKRLLDRTPAGGQRMLFSATLDNGVDVLVRRYLADHLTFAIDPATSPVVEMTHHWLAVRDAETKAEVVRTLASGTGRRMMFLRTKHQAKKLAKQLTAQGIPAVDLQGNLSQNKRQENLAAFSSGDVKVLVATDIAARGIHVDDVELVVHVDPPTEHKAYLHRSGRTARAGSGGDVVTLVLPEQNGDVRTLVRLAGIAPAKHDVDAASPVVADLTGPVAPHVEPAPPAPPQQPAAGGGRRRGRGGGGGGGPQGQAQGQGRSGGARQGSGPAGGRGRSGGGAGGGRGRGGSGSGGAPSSWSSSSPGYGGGSSSGSGPASRPPAQRRSVVDVSRAGGGRRGGR</sequence>
<dbReference type="InterPro" id="IPR014001">
    <property type="entry name" value="Helicase_ATP-bd"/>
</dbReference>
<evidence type="ECO:0000256" key="2">
    <source>
        <dbReference type="ARBA" id="ARBA00022801"/>
    </source>
</evidence>
<evidence type="ECO:0000259" key="10">
    <source>
        <dbReference type="PROSITE" id="PS51195"/>
    </source>
</evidence>
<evidence type="ECO:0000256" key="1">
    <source>
        <dbReference type="ARBA" id="ARBA00022741"/>
    </source>
</evidence>
<dbReference type="EMBL" id="JABEMA010000287">
    <property type="protein sequence ID" value="NNH24220.1"/>
    <property type="molecule type" value="Genomic_DNA"/>
</dbReference>
<dbReference type="CDD" id="cd00268">
    <property type="entry name" value="DEADc"/>
    <property type="match status" value="1"/>
</dbReference>
<gene>
    <name evidence="11" type="ORF">HLB09_14180</name>
</gene>
<evidence type="ECO:0000256" key="5">
    <source>
        <dbReference type="ARBA" id="ARBA00038437"/>
    </source>
</evidence>
<evidence type="ECO:0000256" key="7">
    <source>
        <dbReference type="SAM" id="MobiDB-lite"/>
    </source>
</evidence>
<dbReference type="PROSITE" id="PS51192">
    <property type="entry name" value="HELICASE_ATP_BIND_1"/>
    <property type="match status" value="1"/>
</dbReference>
<dbReference type="PANTHER" id="PTHR47959:SF13">
    <property type="entry name" value="ATP-DEPENDENT RNA HELICASE RHLE"/>
    <property type="match status" value="1"/>
</dbReference>
<dbReference type="PANTHER" id="PTHR47959">
    <property type="entry name" value="ATP-DEPENDENT RNA HELICASE RHLE-RELATED"/>
    <property type="match status" value="1"/>
</dbReference>
<feature type="domain" description="DEAD-box RNA helicase Q" evidence="10">
    <location>
        <begin position="26"/>
        <end position="54"/>
    </location>
</feature>
<feature type="domain" description="Helicase ATP-binding" evidence="8">
    <location>
        <begin position="57"/>
        <end position="238"/>
    </location>
</feature>
<keyword evidence="1" id="KW-0547">Nucleotide-binding</keyword>
<dbReference type="SMART" id="SM00487">
    <property type="entry name" value="DEXDc"/>
    <property type="match status" value="1"/>
</dbReference>
<feature type="compositionally biased region" description="Low complexity" evidence="7">
    <location>
        <begin position="511"/>
        <end position="530"/>
    </location>
</feature>
<keyword evidence="3 11" id="KW-0347">Helicase</keyword>
<dbReference type="GO" id="GO:0003724">
    <property type="term" value="F:RNA helicase activity"/>
    <property type="evidence" value="ECO:0007669"/>
    <property type="project" value="InterPro"/>
</dbReference>
<dbReference type="AlphaFoldDB" id="A0A849BLZ7"/>
<feature type="region of interest" description="Disordered" evidence="7">
    <location>
        <begin position="414"/>
        <end position="539"/>
    </location>
</feature>
<feature type="compositionally biased region" description="Pro residues" evidence="7">
    <location>
        <begin position="421"/>
        <end position="430"/>
    </location>
</feature>